<accession>A0A2A5JL20</accession>
<dbReference type="PROSITE" id="PS00430">
    <property type="entry name" value="TONB_DEPENDENT_REC_1"/>
    <property type="match status" value="1"/>
</dbReference>
<evidence type="ECO:0000256" key="3">
    <source>
        <dbReference type="SAM" id="SignalP"/>
    </source>
</evidence>
<dbReference type="Proteomes" id="UP000228621">
    <property type="component" value="Unassembled WGS sequence"/>
</dbReference>
<comment type="caution">
    <text evidence="4">The sequence shown here is derived from an EMBL/GenBank/DDBJ whole genome shotgun (WGS) entry which is preliminary data.</text>
</comment>
<dbReference type="Pfam" id="PF22352">
    <property type="entry name" value="K319L-like_PKD"/>
    <property type="match status" value="1"/>
</dbReference>
<evidence type="ECO:0000256" key="2">
    <source>
        <dbReference type="ARBA" id="ARBA00022737"/>
    </source>
</evidence>
<dbReference type="PANTHER" id="PTHR46652">
    <property type="entry name" value="LEUCINE-RICH REPEAT AND IQ DOMAIN-CONTAINING PROTEIN 1-RELATED"/>
    <property type="match status" value="1"/>
</dbReference>
<keyword evidence="1" id="KW-0433">Leucine-rich repeat</keyword>
<evidence type="ECO:0000313" key="5">
    <source>
        <dbReference type="Proteomes" id="UP000228621"/>
    </source>
</evidence>
<dbReference type="Gene3D" id="3.80.10.10">
    <property type="entry name" value="Ribonuclease Inhibitor"/>
    <property type="match status" value="3"/>
</dbReference>
<sequence length="688" mass="76567">MIKSALYKGIVTIFLTSTLAACGGGDKNDKPDINTNKAPVITEPTPVYAMERDTVTVSANVLDENGTVETLLWEQTAGTKVELKNTDEDTLTFRAPDIDETTTLTFKLTATDNAGNSSSQEFTVTLAAYAPISSLSISDNALAKCISDTQKDSGISILDCANYPIETLAGLSDITNLTSISITNAYLIDVAELTQLPNLTSLKLDSAFDEPKSYSQSEERIKQINTLSSLKFLSINEEHQFHRIKSLPLQKLDLSEFKQLHTLELLNSPSIEGPETISLSKTGSSHLKHLKLREVYIDDPNAAMMQFSELQSLSLESMRELDSTLSFLSSIPHLKELVLENVKISDSKIIETKTELETLILRNTKIPDFQFLSKLKDLTTLRLTETNSLDLNDIGNKMMLKSLSLRGLTIGNSSELSNFTNLQSLHLSDLDIPSLSFLQSMPELNVLALNSLSYTTDLSWLSYTPKLTSLMLTNLDSTIDLTPLSDLKNLRELDIYDMNMEFNYSILSKMQLLETFDFRVHTFIASDGVKLPNLKSLEVYAYEYSGLVDLSSFSAIDSVAFLREQDNPSEGRVTSLDALGSNPTLRSLYISGFPGIENINQVSQFENLEQLTLYDAKASDIYPILSLSNLRKLRLLGFVSPFRADMLADLQSLEKLQIHDSAIFCQDQELLKSLDDVVVWIYNPECIE</sequence>
<dbReference type="PROSITE" id="PS51257">
    <property type="entry name" value="PROKAR_LIPOPROTEIN"/>
    <property type="match status" value="1"/>
</dbReference>
<dbReference type="InterPro" id="IPR050836">
    <property type="entry name" value="SDS22/Internalin_LRR"/>
</dbReference>
<dbReference type="RefSeq" id="WP_099643586.1">
    <property type="nucleotide sequence ID" value="NZ_NKHF01000096.1"/>
</dbReference>
<dbReference type="OrthoDB" id="9815730at2"/>
<dbReference type="EMBL" id="NKHF01000096">
    <property type="protein sequence ID" value="PCK30142.1"/>
    <property type="molecule type" value="Genomic_DNA"/>
</dbReference>
<protein>
    <recommendedName>
        <fullName evidence="6">Leucine-rich repeat domain-containing protein</fullName>
    </recommendedName>
</protein>
<dbReference type="Gene3D" id="2.60.40.3010">
    <property type="match status" value="1"/>
</dbReference>
<dbReference type="SUPFAM" id="SSF52058">
    <property type="entry name" value="L domain-like"/>
    <property type="match status" value="2"/>
</dbReference>
<feature type="chain" id="PRO_5012833999" description="Leucine-rich repeat domain-containing protein" evidence="3">
    <location>
        <begin position="21"/>
        <end position="688"/>
    </location>
</feature>
<dbReference type="AlphaFoldDB" id="A0A2A5JL20"/>
<keyword evidence="2" id="KW-0677">Repeat</keyword>
<evidence type="ECO:0000256" key="1">
    <source>
        <dbReference type="ARBA" id="ARBA00022614"/>
    </source>
</evidence>
<dbReference type="InterPro" id="IPR032675">
    <property type="entry name" value="LRR_dom_sf"/>
</dbReference>
<keyword evidence="5" id="KW-1185">Reference proteome</keyword>
<reference evidence="5" key="1">
    <citation type="journal article" date="2019" name="Genome Announc.">
        <title>Draft Genome Sequence of Pseudoalteromonas piscicida Strain 36Y ROTHPW, an Hypersaline Seawater Isolate from the South Coast of Sonora, Mexico.</title>
        <authorList>
            <person name="Sanchez-Diaz R."/>
            <person name="Molina-Garza Z.J."/>
            <person name="Cruz-Suarez L.E."/>
            <person name="Selvin J."/>
            <person name="Kiran G.S."/>
            <person name="Ibarra-Gamez J.C."/>
            <person name="Gomez-Gil B."/>
            <person name="Galaviz-Silva L."/>
        </authorList>
    </citation>
    <scope>NUCLEOTIDE SEQUENCE [LARGE SCALE GENOMIC DNA]</scope>
    <source>
        <strain evidence="5">36Y_RITHPW</strain>
    </source>
</reference>
<gene>
    <name evidence="4" type="ORF">CEX98_18980</name>
</gene>
<dbReference type="InterPro" id="IPR010916">
    <property type="entry name" value="TonB_box_CS"/>
</dbReference>
<dbReference type="PANTHER" id="PTHR46652:SF3">
    <property type="entry name" value="LEUCINE-RICH REPEAT-CONTAINING PROTEIN 9"/>
    <property type="match status" value="1"/>
</dbReference>
<feature type="signal peptide" evidence="3">
    <location>
        <begin position="1"/>
        <end position="20"/>
    </location>
</feature>
<evidence type="ECO:0008006" key="6">
    <source>
        <dbReference type="Google" id="ProtNLM"/>
    </source>
</evidence>
<keyword evidence="3" id="KW-0732">Signal</keyword>
<evidence type="ECO:0000313" key="4">
    <source>
        <dbReference type="EMBL" id="PCK30142.1"/>
    </source>
</evidence>
<name>A0A2A5JL20_PSEO7</name>
<proteinExistence type="predicted"/>
<organism evidence="4 5">
    <name type="scientific">Pseudoalteromonas piscicida</name>
    <dbReference type="NCBI Taxonomy" id="43662"/>
    <lineage>
        <taxon>Bacteria</taxon>
        <taxon>Pseudomonadati</taxon>
        <taxon>Pseudomonadota</taxon>
        <taxon>Gammaproteobacteria</taxon>
        <taxon>Alteromonadales</taxon>
        <taxon>Pseudoalteromonadaceae</taxon>
        <taxon>Pseudoalteromonas</taxon>
    </lineage>
</organism>